<name>I2H467_HENB6</name>
<dbReference type="PANTHER" id="PTHR14360:SF12">
    <property type="entry name" value="MOZ PROTEIN REPRESENTS A CHROMATIN-ASSOCIATED ACETYLTRANSFERASE"/>
    <property type="match status" value="1"/>
</dbReference>
<dbReference type="EMBL" id="HE806320">
    <property type="protein sequence ID" value="CCH61169.1"/>
    <property type="molecule type" value="Genomic_DNA"/>
</dbReference>
<evidence type="ECO:0000256" key="6">
    <source>
        <dbReference type="ARBA" id="ARBA00023128"/>
    </source>
</evidence>
<organism evidence="10 11">
    <name type="scientific">Henningerozyma blattae (strain ATCC 34711 / CBS 6284 / DSM 70876 / NBRC 10599 / NRRL Y-10934 / UCD 77-7)</name>
    <name type="common">Yeast</name>
    <name type="synonym">Tetrapisispora blattae</name>
    <dbReference type="NCBI Taxonomy" id="1071380"/>
    <lineage>
        <taxon>Eukaryota</taxon>
        <taxon>Fungi</taxon>
        <taxon>Dikarya</taxon>
        <taxon>Ascomycota</taxon>
        <taxon>Saccharomycotina</taxon>
        <taxon>Saccharomycetes</taxon>
        <taxon>Saccharomycetales</taxon>
        <taxon>Saccharomycetaceae</taxon>
        <taxon>Henningerozyma</taxon>
    </lineage>
</organism>
<proteinExistence type="predicted"/>
<dbReference type="InterPro" id="IPR024461">
    <property type="entry name" value="CCDC90-like"/>
</dbReference>
<accession>I2H467</accession>
<dbReference type="AlphaFoldDB" id="I2H467"/>
<feature type="region of interest" description="Disordered" evidence="9">
    <location>
        <begin position="258"/>
        <end position="278"/>
    </location>
</feature>
<comment type="subcellular location">
    <subcellularLocation>
        <location evidence="2">Membrane</location>
    </subcellularLocation>
    <subcellularLocation>
        <location evidence="1">Mitochondrion</location>
    </subcellularLocation>
</comment>
<dbReference type="InParanoid" id="I2H467"/>
<keyword evidence="11" id="KW-1185">Reference proteome</keyword>
<dbReference type="HOGENOM" id="CLU_062868_0_0_1"/>
<evidence type="ECO:0000256" key="3">
    <source>
        <dbReference type="ARBA" id="ARBA00022692"/>
    </source>
</evidence>
<evidence type="ECO:0000256" key="2">
    <source>
        <dbReference type="ARBA" id="ARBA00004370"/>
    </source>
</evidence>
<feature type="coiled-coil region" evidence="8">
    <location>
        <begin position="153"/>
        <end position="187"/>
    </location>
</feature>
<evidence type="ECO:0000256" key="1">
    <source>
        <dbReference type="ARBA" id="ARBA00004173"/>
    </source>
</evidence>
<keyword evidence="5 8" id="KW-0175">Coiled coil</keyword>
<protein>
    <submittedName>
        <fullName evidence="10">Uncharacterized protein</fullName>
    </submittedName>
</protein>
<dbReference type="FunCoup" id="I2H467">
    <property type="interactions" value="2"/>
</dbReference>
<dbReference type="Proteomes" id="UP000002866">
    <property type="component" value="Chromosome 5"/>
</dbReference>
<reference evidence="10 11" key="1">
    <citation type="journal article" date="2011" name="Proc. Natl. Acad. Sci. U.S.A.">
        <title>Evolutionary erosion of yeast sex chromosomes by mating-type switching accidents.</title>
        <authorList>
            <person name="Gordon J.L."/>
            <person name="Armisen D."/>
            <person name="Proux-Wera E."/>
            <person name="Oheigeartaigh S.S."/>
            <person name="Byrne K.P."/>
            <person name="Wolfe K.H."/>
        </authorList>
    </citation>
    <scope>NUCLEOTIDE SEQUENCE [LARGE SCALE GENOMIC DNA]</scope>
    <source>
        <strain evidence="11">ATCC 34711 / CBS 6284 / DSM 70876 / NBRC 10599 / NRRL Y-10934 / UCD 77-7</strain>
    </source>
</reference>
<keyword evidence="4" id="KW-1133">Transmembrane helix</keyword>
<evidence type="ECO:0000256" key="7">
    <source>
        <dbReference type="ARBA" id="ARBA00023136"/>
    </source>
</evidence>
<dbReference type="GeneID" id="14496162"/>
<dbReference type="KEGG" id="tbl:TBLA_0E01090"/>
<keyword evidence="3" id="KW-0812">Transmembrane</keyword>
<dbReference type="PANTHER" id="PTHR14360">
    <property type="entry name" value="PROTEIN FMP32, MITOCHONDRIAL"/>
    <property type="match status" value="1"/>
</dbReference>
<evidence type="ECO:0000313" key="11">
    <source>
        <dbReference type="Proteomes" id="UP000002866"/>
    </source>
</evidence>
<dbReference type="Pfam" id="PF07798">
    <property type="entry name" value="CCDC90-like"/>
    <property type="match status" value="1"/>
</dbReference>
<dbReference type="GO" id="GO:2000214">
    <property type="term" value="P:regulation of L-proline metabolic process"/>
    <property type="evidence" value="ECO:0007669"/>
    <property type="project" value="EnsemblFungi"/>
</dbReference>
<dbReference type="STRING" id="1071380.I2H467"/>
<dbReference type="eggNOG" id="ENOG502S831">
    <property type="taxonomic scope" value="Eukaryota"/>
</dbReference>
<evidence type="ECO:0000256" key="4">
    <source>
        <dbReference type="ARBA" id="ARBA00022989"/>
    </source>
</evidence>
<dbReference type="OMA" id="PQDQHDI"/>
<evidence type="ECO:0000313" key="10">
    <source>
        <dbReference type="EMBL" id="CCH61169.1"/>
    </source>
</evidence>
<dbReference type="GO" id="GO:0005743">
    <property type="term" value="C:mitochondrial inner membrane"/>
    <property type="evidence" value="ECO:0007669"/>
    <property type="project" value="EnsemblFungi"/>
</dbReference>
<evidence type="ECO:0000256" key="9">
    <source>
        <dbReference type="SAM" id="MobiDB-lite"/>
    </source>
</evidence>
<keyword evidence="6" id="KW-0496">Mitochondrion</keyword>
<gene>
    <name evidence="10" type="primary">TBLA0E01090</name>
    <name evidence="10" type="ORF">TBLA_0E01090</name>
</gene>
<dbReference type="OrthoDB" id="5424147at2759"/>
<keyword evidence="7" id="KW-0472">Membrane</keyword>
<evidence type="ECO:0000256" key="5">
    <source>
        <dbReference type="ARBA" id="ARBA00023054"/>
    </source>
</evidence>
<dbReference type="RefSeq" id="XP_004180688.1">
    <property type="nucleotide sequence ID" value="XM_004180640.1"/>
</dbReference>
<sequence>MWKLSRHPIFNNPFRLVRSKYIHPLRLSLPSPFTFPNYLSTNANSTDDETSVELIEKLPIEVSMTGQNLRHTTAQNQLDTAKFYDLLIKEGGFTPRQSLLILHLIMQILNENFYNHYNIKFLRNMELENEEHLFHTAENELKSAVQISRDTLLNEQHLQLIKLIRDLDSLQDEINEMVINLLQNESKVAFHNQKSENTLLQQRIKLDLSDCNNKIGTEIMGNLRSDIENFRWQTTRSGLIAVLALVFSIMAGVNISKQREAPGNPTSSPPSPLISKMI</sequence>
<evidence type="ECO:0000256" key="8">
    <source>
        <dbReference type="SAM" id="Coils"/>
    </source>
</evidence>